<dbReference type="Pfam" id="PF06090">
    <property type="entry name" value="Ins_P5_2-kin"/>
    <property type="match status" value="1"/>
</dbReference>
<dbReference type="GO" id="GO:0035299">
    <property type="term" value="F:inositol-1,3,4,5,6-pentakisphosphate 2-kinase activity"/>
    <property type="evidence" value="ECO:0007669"/>
    <property type="project" value="UniProtKB-EC"/>
</dbReference>
<accession>A0A4P7NCZ6</accession>
<organism evidence="10 11">
    <name type="scientific">Pyricularia oryzae</name>
    <name type="common">Rice blast fungus</name>
    <name type="synonym">Magnaporthe oryzae</name>
    <dbReference type="NCBI Taxonomy" id="318829"/>
    <lineage>
        <taxon>Eukaryota</taxon>
        <taxon>Fungi</taxon>
        <taxon>Dikarya</taxon>
        <taxon>Ascomycota</taxon>
        <taxon>Pezizomycotina</taxon>
        <taxon>Sordariomycetes</taxon>
        <taxon>Sordariomycetidae</taxon>
        <taxon>Magnaporthales</taxon>
        <taxon>Pyriculariaceae</taxon>
        <taxon>Pyricularia</taxon>
    </lineage>
</organism>
<keyword evidence="8 9" id="KW-0067">ATP-binding</keyword>
<keyword evidence="5 9" id="KW-0808">Transferase</keyword>
<dbReference type="AlphaFoldDB" id="A0A4P7NCZ6"/>
<protein>
    <recommendedName>
        <fullName evidence="4 9">Inositol-pentakisphosphate 2-kinase</fullName>
        <ecNumber evidence="3 9">2.7.1.158</ecNumber>
    </recommendedName>
</protein>
<dbReference type="InterPro" id="IPR009286">
    <property type="entry name" value="Ins_P5_2-kin"/>
</dbReference>
<sequence>MAQAIHTLRHSPEVQAFPTGLGSAVKYVGEGMANVVFSFPEAQDSMRDLLIRVPKDVTGDHEEIHKHWCENVYPLFESRDLVPQYLVKIEGQDDILVRLRSELEAAETKGQRKSKMKGTKIKTDIRTAMLIHDMRPRNDNEILIEFKPKWLEQSPTAPKDATRCRNCAREAYRNNKKGTSDSILCPLRFMDRAGEVSMARVKEFITKGLDISSGSPAAITLEKWLRENTLLPHLHDAQVSNDSTGVLEPKDQFKLGLAMTLRDCTCYVRLSRQGSSIEKVEARLGDLDLKDQTTKLDYWRDMELELQEQGYYLSNEKPQQKTNCLLS</sequence>
<comment type="catalytic activity">
    <reaction evidence="9">
        <text>1D-myo-inositol 1,3,4,5,6-pentakisphosphate + ATP = 1D-myo-inositol hexakisphosphate + ADP + H(+)</text>
        <dbReference type="Rhea" id="RHEA:20313"/>
        <dbReference type="ChEBI" id="CHEBI:15378"/>
        <dbReference type="ChEBI" id="CHEBI:30616"/>
        <dbReference type="ChEBI" id="CHEBI:57733"/>
        <dbReference type="ChEBI" id="CHEBI:58130"/>
        <dbReference type="ChEBI" id="CHEBI:456216"/>
        <dbReference type="EC" id="2.7.1.158"/>
    </reaction>
</comment>
<dbReference type="EMBL" id="CP034206">
    <property type="protein sequence ID" value="QBZ59536.1"/>
    <property type="molecule type" value="Genomic_DNA"/>
</dbReference>
<evidence type="ECO:0000313" key="10">
    <source>
        <dbReference type="EMBL" id="QBZ59536.1"/>
    </source>
</evidence>
<dbReference type="Proteomes" id="UP000294847">
    <property type="component" value="Chromosome 3"/>
</dbReference>
<comment type="function">
    <text evidence="1">Has kinase activity and phosphorylates inositol-1,3,4,5,6-pentakisphosphate (Ins(1,3,4,5,6)P5) to produce 1,2,3,4,5,6-hexakisphosphate (InsP6), also known as phytate.</text>
</comment>
<evidence type="ECO:0000256" key="5">
    <source>
        <dbReference type="ARBA" id="ARBA00022679"/>
    </source>
</evidence>
<evidence type="ECO:0000256" key="4">
    <source>
        <dbReference type="ARBA" id="ARBA00014846"/>
    </source>
</evidence>
<dbReference type="EC" id="2.7.1.158" evidence="3 9"/>
<evidence type="ECO:0000256" key="3">
    <source>
        <dbReference type="ARBA" id="ARBA00012023"/>
    </source>
</evidence>
<gene>
    <name evidence="10" type="ORF">PoMZ_04497</name>
</gene>
<evidence type="ECO:0000256" key="9">
    <source>
        <dbReference type="RuleBase" id="RU364126"/>
    </source>
</evidence>
<keyword evidence="6 9" id="KW-0547">Nucleotide-binding</keyword>
<dbReference type="GO" id="GO:0005634">
    <property type="term" value="C:nucleus"/>
    <property type="evidence" value="ECO:0007669"/>
    <property type="project" value="TreeGrafter"/>
</dbReference>
<evidence type="ECO:0000256" key="8">
    <source>
        <dbReference type="ARBA" id="ARBA00022840"/>
    </source>
</evidence>
<name>A0A4P7NCZ6_PYROR</name>
<evidence type="ECO:0000256" key="7">
    <source>
        <dbReference type="ARBA" id="ARBA00022777"/>
    </source>
</evidence>
<dbReference type="GO" id="GO:0005524">
    <property type="term" value="F:ATP binding"/>
    <property type="evidence" value="ECO:0007669"/>
    <property type="project" value="UniProtKB-KW"/>
</dbReference>
<dbReference type="PANTHER" id="PTHR14456">
    <property type="entry name" value="INOSITOL POLYPHOSPHATE KINASE 1"/>
    <property type="match status" value="1"/>
</dbReference>
<proteinExistence type="inferred from homology"/>
<comment type="function">
    <text evidence="9">Phosphorylates Ins(1,3,4,5,6)P5 at position 2 to form Ins(1,2,3,4,5,6)P6 (InsP6 or phytate).</text>
</comment>
<comment type="domain">
    <text evidence="9">The EXKPK motif is conserved in inositol-pentakisphosphate 2-kinases of both family 1 and 2.</text>
</comment>
<keyword evidence="7 9" id="KW-0418">Kinase</keyword>
<evidence type="ECO:0000313" key="11">
    <source>
        <dbReference type="Proteomes" id="UP000294847"/>
    </source>
</evidence>
<reference evidence="10 11" key="1">
    <citation type="journal article" date="2019" name="Mol. Biol. Evol.">
        <title>Blast fungal genomes show frequent chromosomal changes, gene gains and losses, and effector gene turnover.</title>
        <authorList>
            <person name="Gomez Luciano L.B."/>
            <person name="Jason Tsai I."/>
            <person name="Chuma I."/>
            <person name="Tosa Y."/>
            <person name="Chen Y.H."/>
            <person name="Li J.Y."/>
            <person name="Li M.Y."/>
            <person name="Jade Lu M.Y."/>
            <person name="Nakayashiki H."/>
            <person name="Li W.H."/>
        </authorList>
    </citation>
    <scope>NUCLEOTIDE SEQUENCE [LARGE SCALE GENOMIC DNA]</scope>
    <source>
        <strain evidence="10">MZ5-1-6</strain>
    </source>
</reference>
<dbReference type="GO" id="GO:0032958">
    <property type="term" value="P:inositol phosphate biosynthetic process"/>
    <property type="evidence" value="ECO:0007669"/>
    <property type="project" value="TreeGrafter"/>
</dbReference>
<dbReference type="PANTHER" id="PTHR14456:SF2">
    <property type="entry name" value="INOSITOL-PENTAKISPHOSPHATE 2-KINASE"/>
    <property type="match status" value="1"/>
</dbReference>
<evidence type="ECO:0000256" key="2">
    <source>
        <dbReference type="ARBA" id="ARBA00008305"/>
    </source>
</evidence>
<evidence type="ECO:0000256" key="6">
    <source>
        <dbReference type="ARBA" id="ARBA00022741"/>
    </source>
</evidence>
<comment type="similarity">
    <text evidence="2">Belongs to the IPK1 type 1 family.</text>
</comment>
<evidence type="ECO:0000256" key="1">
    <source>
        <dbReference type="ARBA" id="ARBA00003979"/>
    </source>
</evidence>